<dbReference type="CDD" id="cd20495">
    <property type="entry name" value="C58_PaToxP-like"/>
    <property type="match status" value="1"/>
</dbReference>
<name>A0A023ZSD2_EPITY</name>
<gene>
    <name evidence="2" type="primary">Mcf</name>
</gene>
<evidence type="ECO:0000313" key="2">
    <source>
        <dbReference type="EMBL" id="AHY82542.1"/>
    </source>
</evidence>
<accession>A0A023ZSD2</accession>
<feature type="domain" description="TcdA/TcdB toxin pore forming" evidence="1">
    <location>
        <begin position="706"/>
        <end position="1357"/>
    </location>
</feature>
<protein>
    <submittedName>
        <fullName evidence="2">Makes caterpillars floppy protein</fullName>
    </submittedName>
</protein>
<dbReference type="EMBL" id="KJ502561">
    <property type="protein sequence ID" value="AHY82542.1"/>
    <property type="molecule type" value="Genomic_DNA"/>
</dbReference>
<sequence length="1996" mass="221013">MAHNTDEAFIVEFSKDPLAFITKGEKGYAVISSDNIPGRPDIRIGDNGHFRFESVGNPDQPAFEIRYYGSEAGADTISAYHLGYNGGAQTSWTPAQIDIPKINPEHNLLFTGSLSGCSVIVTNLNDDQYRVYHDSRQDSSLLYDDVVMAVDYRDYKHRDASTGFASTFMHYREGRWSLCFQRQTIVANARIVLYEPAPRDGPSILGAEPLIEMVPGSYNRELVQSRFEQSREKCLERLRDARTKLSNDPFQGEDGDFQPFEENRISLDNEAVRYSQRLRADLHDLMKDRRHDRDHPGDDDMAFSAQWLVSLLGDQLFLNERFVGRAVASSRNYDFTYLWLKQKEERGFTAVVREGEHRQTPLGGTAGQRLSEQRFRELLAGDNDFSSGYNAYESVEIPGYEHDMTLSEIVQLFDRSSTSLTQTEQGALLRRIDLARKKLFNESIWQMTNDVVAMFQEMGGYTKPMPQDILLNAIPDKYGGGRCYPLVYAMSVALASSNFAIDALCAKLVGLSPNNAADMKNAELLKRCLEDLHTSYPAAEASRPIGNMTLAEAVSVLEKSTETTTLAMHTEVHAMLLGVRKTRNSTSWHFYDPNFAIVTFNSGEALLEAATKFFEESGFAKVYEAQGQTPSFDFFQIDAERVSRIGFDHNLTVADLVEPDTLLETITADRKTVTLYHDPAQLTSSRTFSAQTELLETLRLGEAAWRDATARLEESLGIGEHWMPILETLKEGGEEGSYEVQFINLKNMNETKWISTESSAIKDFKARLDEHLETLSKTHEFESGSFMREENLAHAEAIDGLNAMFIMRTLIEHFAGKKTEESKTNAELADALKIHSYLNLTQMGQQTLGDVGKMVNLVKDMLETGQVAKSSLTTLVERLGNVSEGFGVLLGGANVVLDAYELAHTDNDAQKAVFGTQLAFDSVTFLASAGTIGAGLIGATTAVAVMGGVSVILGGLAVGVGALASGFAQIAEKAKYVGRYFGDADEAYKAGGFKYDRDHGILVPLFGAVISEIDAAGNVKFDSQRIYRTWHGSTGSGRINYFFWVGDKPRMIQDKSQAINVREGIGAPASGKLANTGDYTTIVLPATPKSFISYEWQILPFCTGRHDYGFDVIRRLEEDERFDYDFYIFPSEYIIHQITHEFVKTPIAVRLGNRSVRVQVAELDESLHNVLEYTIHGAGANYTIGLNPGVAITLSSGWSNTCWVLDCGKLDGENIVIEARAVSISGFRVNLADTLFSSMLIYKPNGEILEVDFANKTTFPIKEDGDKYQGGSQKLTDHLNDLSDKHLLGTALIVVDKYTTPAGQSVGRAFYEPTSKRLLYTIDAPEELTNSAQVGALTAEGKVFFYNTEHSAIWRVDVSTGVCEAKYHALCPFSKRTLQRVWVDADNQIHALFRHQLSENHFGTLNYILTADSMNLVGMVGGPALLAKLHQEDKWTGEVRLLLEDYYTGPSELLPKLKLFESLAGADIDAAIDPHLIFVLGPKGKDHYFYHQFWIRMSDRTVIKPHPDIHLNYLLVGTIASTGDSGELFCFFSYNQHKLVVQRGNGTQAEKPRPVTISPELGTISNFFSANNNLFSITDAGFILRLTTHCTLALEAVNHQWLEHREKDVDGGPWWTALSKLAKDHGAAIVSIVGLSDAEGSPVQAWLCSDRFVVAGPSLRGKPRHMAGLTEGGSKAWLWHMETEDSGHLYAQPTVRGKELETVFRLKAPFVNAEAVPDGRGVLVKHPFKTVALTEGGLRYTTKEGVVLILASERSARLYGVDKVWQQNRSDLSGEIATLVKTWDHGESVVMLGSEPPQWYLTSSGNIVSAAKATFTWLDAPTWLGADPSGARGYAYVAGQGRIYELGEGSAEEKKSAASQEVAFASRFQDVLAVKPSPGASFRQFALENVHYTILSQFEGDTSFMDYSVPSASWESLSGLVIEWKDQGRVEMEGSTMHPGPLGWYLAKRLGDDLIIMEGSTGRFMKISRAMVMDPTCMIHMTGKLLTVGNGSAGNQ</sequence>
<evidence type="ECO:0000259" key="1">
    <source>
        <dbReference type="Pfam" id="PF12920"/>
    </source>
</evidence>
<dbReference type="Pfam" id="PF12920">
    <property type="entry name" value="TcdA_TcdB_pore"/>
    <property type="match status" value="1"/>
</dbReference>
<proteinExistence type="predicted"/>
<dbReference type="InterPro" id="IPR024769">
    <property type="entry name" value="TcdA/TcdB_pore_forming"/>
</dbReference>
<organism evidence="2">
    <name type="scientific">Epichloe typhina subsp. poae</name>
    <dbReference type="NCBI Taxonomy" id="1181997"/>
    <lineage>
        <taxon>Eukaryota</taxon>
        <taxon>Fungi</taxon>
        <taxon>Dikarya</taxon>
        <taxon>Ascomycota</taxon>
        <taxon>Pezizomycotina</taxon>
        <taxon>Sordariomycetes</taxon>
        <taxon>Hypocreomycetidae</taxon>
        <taxon>Hypocreales</taxon>
        <taxon>Clavicipitaceae</taxon>
        <taxon>Epichloe</taxon>
    </lineage>
</organism>
<reference evidence="2" key="1">
    <citation type="journal article" date="2014" name="Sci. Rep.">
        <title>Horizontal gene transfer of a bacterial insect toxin gene into the Epichloe fungal symbionts of grasses.</title>
        <authorList>
            <person name="Ambrose K.V."/>
            <person name="Koppenhofer A.M."/>
            <person name="Belanger F.C."/>
        </authorList>
    </citation>
    <scope>NUCLEOTIDE SEQUENCE</scope>
    <source>
        <strain evidence="2">Ps1</strain>
    </source>
</reference>
<dbReference type="SMR" id="A0A023ZSD2"/>